<dbReference type="Proteomes" id="UP000306102">
    <property type="component" value="Unassembled WGS sequence"/>
</dbReference>
<protein>
    <recommendedName>
        <fullName evidence="6">Ribosomal protein L7Ae/L30e/S12e/Gadd45 domain-containing protein</fullName>
    </recommendedName>
</protein>
<evidence type="ECO:0000256" key="2">
    <source>
        <dbReference type="SAM" id="Phobius"/>
    </source>
</evidence>
<keyword evidence="2" id="KW-0472">Membrane</keyword>
<feature type="transmembrane region" description="Helical" evidence="2">
    <location>
        <begin position="115"/>
        <end position="134"/>
    </location>
</feature>
<evidence type="ECO:0000313" key="5">
    <source>
        <dbReference type="Proteomes" id="UP000306102"/>
    </source>
</evidence>
<sequence>MCRMICSLHSLSSLLCYSTLRTSFAALTLLSPSSPSSLSDCRHVVGAVGVDVEERKRRASSSRPADADALLRHPRQEGSKYIRSKQFGPVLKFVLCLFISVFLILWPSIGIVESIIGGAAYGFLAAMFATFKAVNEGKTDKFYHYIYDGTSDTVKQSFTFVRDFMDICYHSYFSVTDDLRSQGHQDGKYFEIRRSLPPFLLLLRLRRSSLHRPPPVPKLMDLPNVNRQIGVISARCRKMLEKMGKRNVPLILLCRREMHHEVLLEALPSDNVGFNVKNVAVKDLKCGFVASNSKDDPAKEAANFTSQFAELVKMIPSKPMVVETFSEYPHFQLNPPKTPPNSNPKPFNNPLRSTPWNKGSLLNRGEVIRPDLQPIVWPDV</sequence>
<dbReference type="PANTHER" id="PTHR31133">
    <property type="entry name" value="MEMBRANE PROTEIN"/>
    <property type="match status" value="1"/>
</dbReference>
<feature type="signal peptide" evidence="3">
    <location>
        <begin position="1"/>
        <end position="25"/>
    </location>
</feature>
<keyword evidence="5" id="KW-1185">Reference proteome</keyword>
<accession>A0A4S4E8Y8</accession>
<dbReference type="AlphaFoldDB" id="A0A4S4E8Y8"/>
<feature type="transmembrane region" description="Helical" evidence="2">
    <location>
        <begin position="90"/>
        <end position="109"/>
    </location>
</feature>
<dbReference type="EMBL" id="SDRB02006487">
    <property type="protein sequence ID" value="THG12572.1"/>
    <property type="molecule type" value="Genomic_DNA"/>
</dbReference>
<dbReference type="Gene3D" id="2.40.30.10">
    <property type="entry name" value="Translation factors"/>
    <property type="match status" value="1"/>
</dbReference>
<name>A0A4S4E8Y8_CAMSN</name>
<dbReference type="PANTHER" id="PTHR31133:SF3">
    <property type="entry name" value="TRANSMEMBRANE PROTEIN"/>
    <property type="match status" value="1"/>
</dbReference>
<evidence type="ECO:0000256" key="3">
    <source>
        <dbReference type="SAM" id="SignalP"/>
    </source>
</evidence>
<feature type="region of interest" description="Disordered" evidence="1">
    <location>
        <begin position="332"/>
        <end position="356"/>
    </location>
</feature>
<gene>
    <name evidence="4" type="ORF">TEA_006742</name>
</gene>
<keyword evidence="2" id="KW-0812">Transmembrane</keyword>
<proteinExistence type="predicted"/>
<keyword evidence="3" id="KW-0732">Signal</keyword>
<feature type="chain" id="PRO_5020988882" description="Ribosomal protein L7Ae/L30e/S12e/Gadd45 domain-containing protein" evidence="3">
    <location>
        <begin position="26"/>
        <end position="380"/>
    </location>
</feature>
<evidence type="ECO:0000256" key="1">
    <source>
        <dbReference type="SAM" id="MobiDB-lite"/>
    </source>
</evidence>
<dbReference type="InterPro" id="IPR040229">
    <property type="entry name" value="At3g27390-like"/>
</dbReference>
<keyword evidence="2" id="KW-1133">Transmembrane helix</keyword>
<comment type="caution">
    <text evidence="4">The sequence shown here is derived from an EMBL/GenBank/DDBJ whole genome shotgun (WGS) entry which is preliminary data.</text>
</comment>
<evidence type="ECO:0008006" key="6">
    <source>
        <dbReference type="Google" id="ProtNLM"/>
    </source>
</evidence>
<reference evidence="4 5" key="1">
    <citation type="journal article" date="2018" name="Proc. Natl. Acad. Sci. U.S.A.">
        <title>Draft genome sequence of Camellia sinensis var. sinensis provides insights into the evolution of the tea genome and tea quality.</title>
        <authorList>
            <person name="Wei C."/>
            <person name="Yang H."/>
            <person name="Wang S."/>
            <person name="Zhao J."/>
            <person name="Liu C."/>
            <person name="Gao L."/>
            <person name="Xia E."/>
            <person name="Lu Y."/>
            <person name="Tai Y."/>
            <person name="She G."/>
            <person name="Sun J."/>
            <person name="Cao H."/>
            <person name="Tong W."/>
            <person name="Gao Q."/>
            <person name="Li Y."/>
            <person name="Deng W."/>
            <person name="Jiang X."/>
            <person name="Wang W."/>
            <person name="Chen Q."/>
            <person name="Zhang S."/>
            <person name="Li H."/>
            <person name="Wu J."/>
            <person name="Wang P."/>
            <person name="Li P."/>
            <person name="Shi C."/>
            <person name="Zheng F."/>
            <person name="Jian J."/>
            <person name="Huang B."/>
            <person name="Shan D."/>
            <person name="Shi M."/>
            <person name="Fang C."/>
            <person name="Yue Y."/>
            <person name="Li F."/>
            <person name="Li D."/>
            <person name="Wei S."/>
            <person name="Han B."/>
            <person name="Jiang C."/>
            <person name="Yin Y."/>
            <person name="Xia T."/>
            <person name="Zhang Z."/>
            <person name="Bennetzen J.L."/>
            <person name="Zhao S."/>
            <person name="Wan X."/>
        </authorList>
    </citation>
    <scope>NUCLEOTIDE SEQUENCE [LARGE SCALE GENOMIC DNA]</scope>
    <source>
        <strain evidence="5">cv. Shuchazao</strain>
        <tissue evidence="4">Leaf</tissue>
    </source>
</reference>
<organism evidence="4 5">
    <name type="scientific">Camellia sinensis var. sinensis</name>
    <name type="common">China tea</name>
    <dbReference type="NCBI Taxonomy" id="542762"/>
    <lineage>
        <taxon>Eukaryota</taxon>
        <taxon>Viridiplantae</taxon>
        <taxon>Streptophyta</taxon>
        <taxon>Embryophyta</taxon>
        <taxon>Tracheophyta</taxon>
        <taxon>Spermatophyta</taxon>
        <taxon>Magnoliopsida</taxon>
        <taxon>eudicotyledons</taxon>
        <taxon>Gunneridae</taxon>
        <taxon>Pentapetalae</taxon>
        <taxon>asterids</taxon>
        <taxon>Ericales</taxon>
        <taxon>Theaceae</taxon>
        <taxon>Camellia</taxon>
    </lineage>
</organism>
<evidence type="ECO:0000313" key="4">
    <source>
        <dbReference type="EMBL" id="THG12572.1"/>
    </source>
</evidence>